<dbReference type="PANTHER" id="PTHR10796:SF130">
    <property type="entry name" value="PATCHED DOMAIN-CONTAINING PROTEIN 3-LIKE PROTEIN"/>
    <property type="match status" value="1"/>
</dbReference>
<name>A0A7R8WNY1_9CRUS</name>
<evidence type="ECO:0000313" key="1">
    <source>
        <dbReference type="EMBL" id="CAD7232443.1"/>
    </source>
</evidence>
<feature type="non-terminal residue" evidence="1">
    <location>
        <position position="1"/>
    </location>
</feature>
<protein>
    <submittedName>
        <fullName evidence="1">Uncharacterized protein</fullName>
    </submittedName>
</protein>
<reference evidence="1" key="1">
    <citation type="submission" date="2020-11" db="EMBL/GenBank/DDBJ databases">
        <authorList>
            <person name="Tran Van P."/>
        </authorList>
    </citation>
    <scope>NUCLEOTIDE SEQUENCE</scope>
</reference>
<dbReference type="GO" id="GO:0016020">
    <property type="term" value="C:membrane"/>
    <property type="evidence" value="ECO:0007669"/>
    <property type="project" value="TreeGrafter"/>
</dbReference>
<proteinExistence type="predicted"/>
<dbReference type="OrthoDB" id="6510177at2759"/>
<gene>
    <name evidence="1" type="ORF">CTOB1V02_LOCUS10278</name>
</gene>
<sequence>MTPEERSSAEEGKVWIRCSLYVTTHLEDFADRWGSLVAKSPALVIACCVIVTAGIASGLVRFREEKSPERNWIPADSRFMRDSEWIAREFPDQTRSQLVIVAADNVLEPDVIEQIVELHHKITAITLIQESLNGSEVTVSWDDLCATIPEVPLSFLFGEDFDPTGVINAGLFSLQDYCGFLDDLPTRGMRWYPPETSGVEAREETINWGGH</sequence>
<dbReference type="InterPro" id="IPR051697">
    <property type="entry name" value="Patched_domain-protein"/>
</dbReference>
<dbReference type="EMBL" id="OB664658">
    <property type="protein sequence ID" value="CAD7232443.1"/>
    <property type="molecule type" value="Genomic_DNA"/>
</dbReference>
<dbReference type="PANTHER" id="PTHR10796">
    <property type="entry name" value="PATCHED-RELATED"/>
    <property type="match status" value="1"/>
</dbReference>
<organism evidence="1">
    <name type="scientific">Cyprideis torosa</name>
    <dbReference type="NCBI Taxonomy" id="163714"/>
    <lineage>
        <taxon>Eukaryota</taxon>
        <taxon>Metazoa</taxon>
        <taxon>Ecdysozoa</taxon>
        <taxon>Arthropoda</taxon>
        <taxon>Crustacea</taxon>
        <taxon>Oligostraca</taxon>
        <taxon>Ostracoda</taxon>
        <taxon>Podocopa</taxon>
        <taxon>Podocopida</taxon>
        <taxon>Cytherocopina</taxon>
        <taxon>Cytheroidea</taxon>
        <taxon>Cytherideidae</taxon>
        <taxon>Cyprideis</taxon>
    </lineage>
</organism>
<dbReference type="AlphaFoldDB" id="A0A7R8WNY1"/>
<accession>A0A7R8WNY1</accession>